<dbReference type="NCBIfam" id="TIGR01637">
    <property type="entry name" value="phage_arpU"/>
    <property type="match status" value="1"/>
</dbReference>
<name>A0ABQ1PWM8_9BACI</name>
<comment type="caution">
    <text evidence="2">The sequence shown here is derived from an EMBL/GenBank/DDBJ whole genome shotgun (WGS) entry which is preliminary data.</text>
</comment>
<protein>
    <submittedName>
        <fullName evidence="2">ArpU family transcriptional regulator</fullName>
    </submittedName>
</protein>
<dbReference type="InterPro" id="IPR006524">
    <property type="entry name" value="ArpU-like"/>
</dbReference>
<evidence type="ECO:0000313" key="2">
    <source>
        <dbReference type="EMBL" id="GGD05304.1"/>
    </source>
</evidence>
<feature type="compositionally biased region" description="Polar residues" evidence="1">
    <location>
        <begin position="49"/>
        <end position="66"/>
    </location>
</feature>
<keyword evidence="3" id="KW-1185">Reference proteome</keyword>
<sequence length="151" mass="17459">MGISQMSFELPEINRKETRNKVEAALEKYQMFKLMEPIEAPINITASYSDTPTSGTGATHSKTESAALNKISQEEERKSYIRKIDTALKRLNRKESAIIKKRYIEDDDNTDYLVYNELGFSETTYYRIKADAFYKLAFILKIAVYKEESES</sequence>
<proteinExistence type="predicted"/>
<gene>
    <name evidence="2" type="ORF">GCM10011389_11000</name>
</gene>
<dbReference type="Proteomes" id="UP000642571">
    <property type="component" value="Unassembled WGS sequence"/>
</dbReference>
<feature type="region of interest" description="Disordered" evidence="1">
    <location>
        <begin position="49"/>
        <end position="69"/>
    </location>
</feature>
<evidence type="ECO:0000313" key="3">
    <source>
        <dbReference type="Proteomes" id="UP000642571"/>
    </source>
</evidence>
<dbReference type="RefSeq" id="WP_188651610.1">
    <property type="nucleotide sequence ID" value="NZ_BMIN01000003.1"/>
</dbReference>
<dbReference type="EMBL" id="BMIN01000003">
    <property type="protein sequence ID" value="GGD05304.1"/>
    <property type="molecule type" value="Genomic_DNA"/>
</dbReference>
<evidence type="ECO:0000256" key="1">
    <source>
        <dbReference type="SAM" id="MobiDB-lite"/>
    </source>
</evidence>
<accession>A0ABQ1PWM8</accession>
<reference evidence="3" key="1">
    <citation type="journal article" date="2019" name="Int. J. Syst. Evol. Microbiol.">
        <title>The Global Catalogue of Microorganisms (GCM) 10K type strain sequencing project: providing services to taxonomists for standard genome sequencing and annotation.</title>
        <authorList>
            <consortium name="The Broad Institute Genomics Platform"/>
            <consortium name="The Broad Institute Genome Sequencing Center for Infectious Disease"/>
            <person name="Wu L."/>
            <person name="Ma J."/>
        </authorList>
    </citation>
    <scope>NUCLEOTIDE SEQUENCE [LARGE SCALE GENOMIC DNA]</scope>
    <source>
        <strain evidence="3">CGMCC 1.15353</strain>
    </source>
</reference>
<organism evidence="2 3">
    <name type="scientific">Pontibacillus salipaludis</name>
    <dbReference type="NCBI Taxonomy" id="1697394"/>
    <lineage>
        <taxon>Bacteria</taxon>
        <taxon>Bacillati</taxon>
        <taxon>Bacillota</taxon>
        <taxon>Bacilli</taxon>
        <taxon>Bacillales</taxon>
        <taxon>Bacillaceae</taxon>
        <taxon>Pontibacillus</taxon>
    </lineage>
</organism>